<dbReference type="CDD" id="cd00093">
    <property type="entry name" value="HTH_XRE"/>
    <property type="match status" value="1"/>
</dbReference>
<evidence type="ECO:0000313" key="2">
    <source>
        <dbReference type="EMBL" id="RST59679.1"/>
    </source>
</evidence>
<evidence type="ECO:0000259" key="1">
    <source>
        <dbReference type="PROSITE" id="PS50943"/>
    </source>
</evidence>
<name>A0A429X8H3_SIMTE</name>
<dbReference type="Pfam" id="PF01381">
    <property type="entry name" value="HTH_3"/>
    <property type="match status" value="1"/>
</dbReference>
<dbReference type="SMART" id="SM00530">
    <property type="entry name" value="HTH_XRE"/>
    <property type="match status" value="1"/>
</dbReference>
<dbReference type="PROSITE" id="PS50943">
    <property type="entry name" value="HTH_CROC1"/>
    <property type="match status" value="1"/>
</dbReference>
<dbReference type="EMBL" id="QYTW02000009">
    <property type="protein sequence ID" value="RST59679.1"/>
    <property type="molecule type" value="Genomic_DNA"/>
</dbReference>
<dbReference type="Proteomes" id="UP000287296">
    <property type="component" value="Unassembled WGS sequence"/>
</dbReference>
<comment type="caution">
    <text evidence="2">The sequence shown here is derived from an EMBL/GenBank/DDBJ whole genome shotgun (WGS) entry which is preliminary data.</text>
</comment>
<dbReference type="AlphaFoldDB" id="A0A429X8H3"/>
<gene>
    <name evidence="2" type="ORF">D5F11_011285</name>
</gene>
<proteinExistence type="predicted"/>
<organism evidence="2 3">
    <name type="scientific">Siminovitchia terrae</name>
    <name type="common">Bacillus terrae</name>
    <dbReference type="NCBI Taxonomy" id="1914933"/>
    <lineage>
        <taxon>Bacteria</taxon>
        <taxon>Bacillati</taxon>
        <taxon>Bacillota</taxon>
        <taxon>Bacilli</taxon>
        <taxon>Bacillales</taxon>
        <taxon>Bacillaceae</taxon>
        <taxon>Siminovitchia</taxon>
    </lineage>
</organism>
<reference evidence="2 3" key="1">
    <citation type="submission" date="2018-12" db="EMBL/GenBank/DDBJ databases">
        <authorList>
            <person name="Sun L."/>
            <person name="Chen Z."/>
        </authorList>
    </citation>
    <scope>NUCLEOTIDE SEQUENCE [LARGE SCALE GENOMIC DNA]</scope>
    <source>
        <strain evidence="2 3">LMG 29736</strain>
    </source>
</reference>
<dbReference type="SUPFAM" id="SSF47413">
    <property type="entry name" value="lambda repressor-like DNA-binding domains"/>
    <property type="match status" value="1"/>
</dbReference>
<accession>A0A429X8H3</accession>
<dbReference type="RefSeq" id="WP_120116525.1">
    <property type="nucleotide sequence ID" value="NZ_QYTW02000009.1"/>
</dbReference>
<sequence length="79" mass="9052">MEYQINVNLLKSKIALKGFNRNELAYELGISPTSVTNLTKGRHNPSYELMNKLYEVLELTPDEATEIFFSSNLRKTKVS</sequence>
<feature type="domain" description="HTH cro/C1-type" evidence="1">
    <location>
        <begin position="10"/>
        <end position="64"/>
    </location>
</feature>
<dbReference type="GO" id="GO:0003677">
    <property type="term" value="F:DNA binding"/>
    <property type="evidence" value="ECO:0007669"/>
    <property type="project" value="InterPro"/>
</dbReference>
<protein>
    <submittedName>
        <fullName evidence="2">XRE family transcriptional regulator</fullName>
    </submittedName>
</protein>
<evidence type="ECO:0000313" key="3">
    <source>
        <dbReference type="Proteomes" id="UP000287296"/>
    </source>
</evidence>
<dbReference type="InterPro" id="IPR010982">
    <property type="entry name" value="Lambda_DNA-bd_dom_sf"/>
</dbReference>
<dbReference type="Gene3D" id="1.10.260.40">
    <property type="entry name" value="lambda repressor-like DNA-binding domains"/>
    <property type="match status" value="1"/>
</dbReference>
<dbReference type="OrthoDB" id="2991244at2"/>
<dbReference type="InterPro" id="IPR001387">
    <property type="entry name" value="Cro/C1-type_HTH"/>
</dbReference>